<comment type="caution">
    <text evidence="1">The sequence shown here is derived from an EMBL/GenBank/DDBJ whole genome shotgun (WGS) entry which is preliminary data.</text>
</comment>
<organism evidence="1 2">
    <name type="scientific">Pleurodeles waltl</name>
    <name type="common">Iberian ribbed newt</name>
    <dbReference type="NCBI Taxonomy" id="8319"/>
    <lineage>
        <taxon>Eukaryota</taxon>
        <taxon>Metazoa</taxon>
        <taxon>Chordata</taxon>
        <taxon>Craniata</taxon>
        <taxon>Vertebrata</taxon>
        <taxon>Euteleostomi</taxon>
        <taxon>Amphibia</taxon>
        <taxon>Batrachia</taxon>
        <taxon>Caudata</taxon>
        <taxon>Salamandroidea</taxon>
        <taxon>Salamandridae</taxon>
        <taxon>Pleurodelinae</taxon>
        <taxon>Pleurodeles</taxon>
    </lineage>
</organism>
<name>A0AAV7QFE8_PLEWA</name>
<protein>
    <submittedName>
        <fullName evidence="1">Uncharacterized protein</fullName>
    </submittedName>
</protein>
<dbReference type="AlphaFoldDB" id="A0AAV7QFE8"/>
<reference evidence="1" key="1">
    <citation type="journal article" date="2022" name="bioRxiv">
        <title>Sequencing and chromosome-scale assembly of the giantPleurodeles waltlgenome.</title>
        <authorList>
            <person name="Brown T."/>
            <person name="Elewa A."/>
            <person name="Iarovenko S."/>
            <person name="Subramanian E."/>
            <person name="Araus A.J."/>
            <person name="Petzold A."/>
            <person name="Susuki M."/>
            <person name="Suzuki K.-i.T."/>
            <person name="Hayashi T."/>
            <person name="Toyoda A."/>
            <person name="Oliveira C."/>
            <person name="Osipova E."/>
            <person name="Leigh N.D."/>
            <person name="Simon A."/>
            <person name="Yun M.H."/>
        </authorList>
    </citation>
    <scope>NUCLEOTIDE SEQUENCE</scope>
    <source>
        <strain evidence="1">20211129_DDA</strain>
        <tissue evidence="1">Liver</tissue>
    </source>
</reference>
<evidence type="ECO:0000313" key="2">
    <source>
        <dbReference type="Proteomes" id="UP001066276"/>
    </source>
</evidence>
<gene>
    <name evidence="1" type="ORF">NDU88_005662</name>
</gene>
<proteinExistence type="predicted"/>
<dbReference type="Proteomes" id="UP001066276">
    <property type="component" value="Chromosome 6"/>
</dbReference>
<accession>A0AAV7QFE8</accession>
<sequence>MKNERSLECFRIEMDIVELEARTQTEGTAVLKHQLQLCQQDFRILAEGWEQGHTLAMQCNLYDVGDKVNKLLAWIEERDRDGFWVLEVTDRHGTLRKTSASIADAFADYYEDPHKSMTSRTAPDCTDLEGEIALLTICSEEREALEADLSAEELAVALRDLRRHPMAFR</sequence>
<evidence type="ECO:0000313" key="1">
    <source>
        <dbReference type="EMBL" id="KAJ1139287.1"/>
    </source>
</evidence>
<keyword evidence="2" id="KW-1185">Reference proteome</keyword>
<dbReference type="EMBL" id="JANPWB010000010">
    <property type="protein sequence ID" value="KAJ1139287.1"/>
    <property type="molecule type" value="Genomic_DNA"/>
</dbReference>